<sequence>MMLKILLVPLCILRPANVEAGAALVVIICISRYAWDRRGRYEELEEPFVDSDWSPGKIANAFYSGLFAYAGWNYLNCMIEEMKNPRKHLPIAIVVSCLLVTLVYTAANVAYVTVVPVAEILSTRAVAVTFANRIYGMFWWIMPIFVACSTFGSANGTILTTSRIFVAASQLKQMPAFVSYLHTDRLTPIPAVLFTVSSLQNTTFVKHK</sequence>
<dbReference type="Proteomes" id="UP000279833">
    <property type="component" value="Unassembled WGS sequence"/>
</dbReference>
<dbReference type="InterPro" id="IPR050598">
    <property type="entry name" value="AminoAcid_Transporter"/>
</dbReference>
<reference evidence="7 8" key="2">
    <citation type="submission" date="2018-11" db="EMBL/GenBank/DDBJ databases">
        <authorList>
            <consortium name="Pathogen Informatics"/>
        </authorList>
    </citation>
    <scope>NUCLEOTIDE SEQUENCE [LARGE SCALE GENOMIC DNA]</scope>
    <source>
        <strain evidence="7">Dakar</strain>
        <strain evidence="8">Dakar, Senegal</strain>
    </source>
</reference>
<keyword evidence="4 5" id="KW-0472">Membrane</keyword>
<evidence type="ECO:0000313" key="7">
    <source>
        <dbReference type="EMBL" id="VDO90450.1"/>
    </source>
</evidence>
<evidence type="ECO:0000313" key="9">
    <source>
        <dbReference type="WBParaSite" id="SCUD_0000468601-mRNA-1"/>
    </source>
</evidence>
<evidence type="ECO:0000256" key="6">
    <source>
        <dbReference type="SAM" id="SignalP"/>
    </source>
</evidence>
<evidence type="ECO:0000256" key="5">
    <source>
        <dbReference type="SAM" id="Phobius"/>
    </source>
</evidence>
<feature type="chain" id="PRO_5043140622" evidence="6">
    <location>
        <begin position="19"/>
        <end position="208"/>
    </location>
</feature>
<feature type="transmembrane region" description="Helical" evidence="5">
    <location>
        <begin position="61"/>
        <end position="79"/>
    </location>
</feature>
<dbReference type="GO" id="GO:0016020">
    <property type="term" value="C:membrane"/>
    <property type="evidence" value="ECO:0007669"/>
    <property type="project" value="UniProtKB-SubCell"/>
</dbReference>
<comment type="subcellular location">
    <subcellularLocation>
        <location evidence="1">Membrane</location>
        <topology evidence="1">Multi-pass membrane protein</topology>
    </subcellularLocation>
</comment>
<dbReference type="PANTHER" id="PTHR11785:SF528">
    <property type="entry name" value="AMINO ACID TRANSPORTER PROTEIN JHI-21"/>
    <property type="match status" value="1"/>
</dbReference>
<evidence type="ECO:0000256" key="3">
    <source>
        <dbReference type="ARBA" id="ARBA00022989"/>
    </source>
</evidence>
<dbReference type="PANTHER" id="PTHR11785">
    <property type="entry name" value="AMINO ACID TRANSPORTER"/>
    <property type="match status" value="1"/>
</dbReference>
<feature type="signal peptide" evidence="6">
    <location>
        <begin position="1"/>
        <end position="18"/>
    </location>
</feature>
<protein>
    <submittedName>
        <fullName evidence="9">Large neutral amino acids transporter small subunit 2</fullName>
    </submittedName>
</protein>
<keyword evidence="6" id="KW-0732">Signal</keyword>
<keyword evidence="3 5" id="KW-1133">Transmembrane helix</keyword>
<dbReference type="STRING" id="6186.A0A183JPP9"/>
<keyword evidence="2 5" id="KW-0812">Transmembrane</keyword>
<dbReference type="InterPro" id="IPR002293">
    <property type="entry name" value="AA/rel_permease1"/>
</dbReference>
<evidence type="ECO:0000256" key="1">
    <source>
        <dbReference type="ARBA" id="ARBA00004141"/>
    </source>
</evidence>
<name>A0A183JPP9_9TREM</name>
<dbReference type="EMBL" id="UZAK01006530">
    <property type="protein sequence ID" value="VDO90450.1"/>
    <property type="molecule type" value="Genomic_DNA"/>
</dbReference>
<evidence type="ECO:0000313" key="8">
    <source>
        <dbReference type="Proteomes" id="UP000279833"/>
    </source>
</evidence>
<keyword evidence="8" id="KW-1185">Reference proteome</keyword>
<evidence type="ECO:0000256" key="2">
    <source>
        <dbReference type="ARBA" id="ARBA00022692"/>
    </source>
</evidence>
<feature type="transmembrane region" description="Helical" evidence="5">
    <location>
        <begin position="134"/>
        <end position="154"/>
    </location>
</feature>
<organism evidence="9">
    <name type="scientific">Schistosoma curassoni</name>
    <dbReference type="NCBI Taxonomy" id="6186"/>
    <lineage>
        <taxon>Eukaryota</taxon>
        <taxon>Metazoa</taxon>
        <taxon>Spiralia</taxon>
        <taxon>Lophotrochozoa</taxon>
        <taxon>Platyhelminthes</taxon>
        <taxon>Trematoda</taxon>
        <taxon>Digenea</taxon>
        <taxon>Strigeidida</taxon>
        <taxon>Schistosomatoidea</taxon>
        <taxon>Schistosomatidae</taxon>
        <taxon>Schistosoma</taxon>
    </lineage>
</organism>
<dbReference type="AlphaFoldDB" id="A0A183JPP9"/>
<dbReference type="Pfam" id="PF13520">
    <property type="entry name" value="AA_permease_2"/>
    <property type="match status" value="1"/>
</dbReference>
<proteinExistence type="predicted"/>
<dbReference type="WBParaSite" id="SCUD_0000468601-mRNA-1">
    <property type="protein sequence ID" value="SCUD_0000468601-mRNA-1"/>
    <property type="gene ID" value="SCUD_0000468601"/>
</dbReference>
<gene>
    <name evidence="7" type="ORF">SCUD_LOCUS4687</name>
</gene>
<reference evidence="9" key="1">
    <citation type="submission" date="2016-06" db="UniProtKB">
        <authorList>
            <consortium name="WormBaseParasite"/>
        </authorList>
    </citation>
    <scope>IDENTIFICATION</scope>
</reference>
<dbReference type="GO" id="GO:0015179">
    <property type="term" value="F:L-amino acid transmembrane transporter activity"/>
    <property type="evidence" value="ECO:0007669"/>
    <property type="project" value="TreeGrafter"/>
</dbReference>
<feature type="transmembrane region" description="Helical" evidence="5">
    <location>
        <begin position="91"/>
        <end position="114"/>
    </location>
</feature>
<evidence type="ECO:0000256" key="4">
    <source>
        <dbReference type="ARBA" id="ARBA00023136"/>
    </source>
</evidence>
<accession>A0A183JPP9</accession>
<dbReference type="Gene3D" id="1.20.1740.10">
    <property type="entry name" value="Amino acid/polyamine transporter I"/>
    <property type="match status" value="1"/>
</dbReference>